<dbReference type="Proteomes" id="UP001148662">
    <property type="component" value="Unassembled WGS sequence"/>
</dbReference>
<accession>A0ACC1TEA0</accession>
<comment type="caution">
    <text evidence="1">The sequence shown here is derived from an EMBL/GenBank/DDBJ whole genome shotgun (WGS) entry which is preliminary data.</text>
</comment>
<dbReference type="EMBL" id="JANHOG010000044">
    <property type="protein sequence ID" value="KAJ3559129.1"/>
    <property type="molecule type" value="Genomic_DNA"/>
</dbReference>
<sequence length="342" mass="37528">MPSVPSGTILLTGANGFIASWITRILLDQGYTVRCSVRSEAKGAALKKNFGKQADRIEIAIVPDIAKACAFDQAVQGVDAVIHTASPCHLNPDSDPSELIGPAVAGTTGLLQSALKYGTTVKRVVSTSSCATIFEFVPKPCVYTEENWNELSVKTVKEKGREAGADHKYCASKVLAERAVWDFVESHKGKLPFDVVTLCPPHVFGPSLVLEKDFSKLNVSQQMWLSAVKGPKDNEFLVTDGHEWADVRDVAMAHVLAIQKEAAANQRIIVAAGPWKWQDWLNIARTLDDKLPAGNTSYDPAKAVHFIRYNSTKSTDILGLKFRRMEDTTKDMVAQFREEGRL</sequence>
<organism evidence="1 2">
    <name type="scientific">Phlebia brevispora</name>
    <dbReference type="NCBI Taxonomy" id="194682"/>
    <lineage>
        <taxon>Eukaryota</taxon>
        <taxon>Fungi</taxon>
        <taxon>Dikarya</taxon>
        <taxon>Basidiomycota</taxon>
        <taxon>Agaricomycotina</taxon>
        <taxon>Agaricomycetes</taxon>
        <taxon>Polyporales</taxon>
        <taxon>Meruliaceae</taxon>
        <taxon>Phlebia</taxon>
    </lineage>
</organism>
<name>A0ACC1TEA0_9APHY</name>
<proteinExistence type="predicted"/>
<gene>
    <name evidence="1" type="ORF">NM688_g524</name>
</gene>
<evidence type="ECO:0000313" key="1">
    <source>
        <dbReference type="EMBL" id="KAJ3559129.1"/>
    </source>
</evidence>
<keyword evidence="2" id="KW-1185">Reference proteome</keyword>
<reference evidence="1" key="1">
    <citation type="submission" date="2022-07" db="EMBL/GenBank/DDBJ databases">
        <title>Genome Sequence of Phlebia brevispora.</title>
        <authorList>
            <person name="Buettner E."/>
        </authorList>
    </citation>
    <scope>NUCLEOTIDE SEQUENCE</scope>
    <source>
        <strain evidence="1">MPL23</strain>
    </source>
</reference>
<evidence type="ECO:0000313" key="2">
    <source>
        <dbReference type="Proteomes" id="UP001148662"/>
    </source>
</evidence>
<protein>
    <submittedName>
        <fullName evidence="1">Uncharacterized protein</fullName>
    </submittedName>
</protein>